<name>A0A9J6B1S2_SOLCO</name>
<protein>
    <submittedName>
        <fullName evidence="1">Uncharacterized protein</fullName>
    </submittedName>
</protein>
<evidence type="ECO:0000313" key="2">
    <source>
        <dbReference type="Proteomes" id="UP000824120"/>
    </source>
</evidence>
<sequence>EWQHRTRKISAQSPRYKSLGFKPSSHTCEVLKAGGCWGYIPINLPLALNTPYIWIADHWSRQCTLQHGQTQTLKHG</sequence>
<evidence type="ECO:0000313" key="1">
    <source>
        <dbReference type="EMBL" id="KAG5630670.1"/>
    </source>
</evidence>
<feature type="non-terminal residue" evidence="1">
    <location>
        <position position="1"/>
    </location>
</feature>
<reference evidence="1 2" key="1">
    <citation type="submission" date="2020-09" db="EMBL/GenBank/DDBJ databases">
        <title>De no assembly of potato wild relative species, Solanum commersonii.</title>
        <authorList>
            <person name="Cho K."/>
        </authorList>
    </citation>
    <scope>NUCLEOTIDE SEQUENCE [LARGE SCALE GENOMIC DNA]</scope>
    <source>
        <strain evidence="1">LZ3.2</strain>
        <tissue evidence="1">Leaf</tissue>
    </source>
</reference>
<comment type="caution">
    <text evidence="1">The sequence shown here is derived from an EMBL/GenBank/DDBJ whole genome shotgun (WGS) entry which is preliminary data.</text>
</comment>
<dbReference type="EMBL" id="JACXVP010000001">
    <property type="protein sequence ID" value="KAG5630670.1"/>
    <property type="molecule type" value="Genomic_DNA"/>
</dbReference>
<proteinExistence type="predicted"/>
<dbReference type="AlphaFoldDB" id="A0A9J6B1S2"/>
<keyword evidence="2" id="KW-1185">Reference proteome</keyword>
<gene>
    <name evidence="1" type="ORF">H5410_002387</name>
</gene>
<organism evidence="1 2">
    <name type="scientific">Solanum commersonii</name>
    <name type="common">Commerson's wild potato</name>
    <name type="synonym">Commerson's nightshade</name>
    <dbReference type="NCBI Taxonomy" id="4109"/>
    <lineage>
        <taxon>Eukaryota</taxon>
        <taxon>Viridiplantae</taxon>
        <taxon>Streptophyta</taxon>
        <taxon>Embryophyta</taxon>
        <taxon>Tracheophyta</taxon>
        <taxon>Spermatophyta</taxon>
        <taxon>Magnoliopsida</taxon>
        <taxon>eudicotyledons</taxon>
        <taxon>Gunneridae</taxon>
        <taxon>Pentapetalae</taxon>
        <taxon>asterids</taxon>
        <taxon>lamiids</taxon>
        <taxon>Solanales</taxon>
        <taxon>Solanaceae</taxon>
        <taxon>Solanoideae</taxon>
        <taxon>Solaneae</taxon>
        <taxon>Solanum</taxon>
    </lineage>
</organism>
<accession>A0A9J6B1S2</accession>
<dbReference type="Proteomes" id="UP000824120">
    <property type="component" value="Chromosome 1"/>
</dbReference>